<dbReference type="EMBL" id="CWQJ01000043">
    <property type="protein sequence ID" value="CSC87299.1"/>
    <property type="molecule type" value="Genomic_DNA"/>
</dbReference>
<protein>
    <submittedName>
        <fullName evidence="1">Uncharacterized protein</fullName>
    </submittedName>
</protein>
<sequence>MRGLTTACYHMQCCHPCGRNEHFTFAQIFPLTPLREVDMNKYGSLTGFITVKQAINSLNNCAKNYSSDFSAGRSDAGRSPLWWLTGRAGTTVEIACL</sequence>
<evidence type="ECO:0000313" key="2">
    <source>
        <dbReference type="Proteomes" id="UP000046067"/>
    </source>
</evidence>
<dbReference type="AlphaFoldDB" id="A0A656A137"/>
<proteinExistence type="predicted"/>
<name>A0A656A137_VIBCL</name>
<evidence type="ECO:0000313" key="1">
    <source>
        <dbReference type="EMBL" id="CSC87299.1"/>
    </source>
</evidence>
<accession>A0A656A137</accession>
<organism evidence="1 2">
    <name type="scientific">Vibrio cholerae</name>
    <dbReference type="NCBI Taxonomy" id="666"/>
    <lineage>
        <taxon>Bacteria</taxon>
        <taxon>Pseudomonadati</taxon>
        <taxon>Pseudomonadota</taxon>
        <taxon>Gammaproteobacteria</taxon>
        <taxon>Vibrionales</taxon>
        <taxon>Vibrionaceae</taxon>
        <taxon>Vibrio</taxon>
    </lineage>
</organism>
<reference evidence="1 2" key="1">
    <citation type="submission" date="2015-07" db="EMBL/GenBank/DDBJ databases">
        <authorList>
            <consortium name="Pathogen Informatics"/>
        </authorList>
    </citation>
    <scope>NUCLEOTIDE SEQUENCE [LARGE SCALE GENOMIC DNA]</scope>
    <source>
        <strain evidence="1 2">A325</strain>
    </source>
</reference>
<gene>
    <name evidence="1" type="ORF">ERS013201_03784</name>
</gene>
<dbReference type="Proteomes" id="UP000046067">
    <property type="component" value="Unassembled WGS sequence"/>
</dbReference>